<reference evidence="1 2" key="1">
    <citation type="journal article" date="2018" name="J. Biol. Chem.">
        <title>Discovery of the actinoplanic acid pathway in Streptomyces rapamycinicus reveals a genetically conserved synergism with rapamycin.</title>
        <authorList>
            <person name="Mrak P."/>
            <person name="Krastel P."/>
            <person name="Pivk Lukancic P."/>
            <person name="Tao J."/>
            <person name="Pistorius D."/>
            <person name="Moore C.M."/>
        </authorList>
    </citation>
    <scope>NUCLEOTIDE SEQUENCE [LARGE SCALE GENOMIC DNA]</scope>
    <source>
        <strain evidence="1 2">NRRL 5491</strain>
    </source>
</reference>
<dbReference type="RefSeq" id="WP_020874823.1">
    <property type="nucleotide sequence ID" value="NC_022785.1"/>
</dbReference>
<dbReference type="SUPFAM" id="SSF56112">
    <property type="entry name" value="Protein kinase-like (PK-like)"/>
    <property type="match status" value="1"/>
</dbReference>
<dbReference type="InterPro" id="IPR011009">
    <property type="entry name" value="Kinase-like_dom_sf"/>
</dbReference>
<evidence type="ECO:0000313" key="1">
    <source>
        <dbReference type="EMBL" id="RLV71817.1"/>
    </source>
</evidence>
<evidence type="ECO:0000313" key="2">
    <source>
        <dbReference type="Proteomes" id="UP000281594"/>
    </source>
</evidence>
<protein>
    <recommendedName>
        <fullName evidence="3">Aminoglycoside phosphotransferase domain-containing protein</fullName>
    </recommendedName>
</protein>
<dbReference type="HOGENOM" id="CLU_787369_0_0_11"/>
<dbReference type="AlphaFoldDB" id="A0A0A0NV62"/>
<dbReference type="KEGG" id="src:M271_49915"/>
<accession>A0A0A0NV62</accession>
<dbReference type="STRING" id="1343740.M271_49915"/>
<dbReference type="Proteomes" id="UP000281594">
    <property type="component" value="Unassembled WGS sequence"/>
</dbReference>
<dbReference type="NCBIfam" id="NF038156">
    <property type="entry name" value="lant_syn_V_LxmK"/>
    <property type="match status" value="1"/>
</dbReference>
<proteinExistence type="predicted"/>
<name>A0A0A0NV62_STRRN</name>
<evidence type="ECO:0008006" key="3">
    <source>
        <dbReference type="Google" id="ProtNLM"/>
    </source>
</evidence>
<sequence length="375" mass="40883">MERKNVDPMPVDQFPELNELLSRLGLGKLTDDGVSAYPGRNDNWVGTTSAGSAVFAKRLVGQPRDIAPRLRRSRSFHALVERANAPELRAPRLLGADDATGLEVFEHLNEGRSGAELAAADAFDDTLAHRAGRLVALLHTAPVEAMAPQLDRSLPKFPNVELNAALPVELFVSLTGAELDFWRIIHQDPQLAGALARLRDHERAVPVCPTHCDLRLDQFLCTGDGLFLTDGEEFRLADPARDVGSFAGEWLHQAITWITEGEAPGEADERFTGALTHQEIIARGVHRLNRLRPRVSAFWVGYRSVSPEHDPGFTARAAAMAGWHLIDRAMAVAGHGARLPAVSRAAMGIGRTILLAPERYIETLGLGALELREAA</sequence>
<gene>
    <name evidence="1" type="ORF">D3C57_144860</name>
</gene>
<dbReference type="Gene3D" id="3.90.1200.10">
    <property type="match status" value="1"/>
</dbReference>
<dbReference type="EMBL" id="QYCY01000004">
    <property type="protein sequence ID" value="RLV71817.1"/>
    <property type="molecule type" value="Genomic_DNA"/>
</dbReference>
<organism evidence="1 2">
    <name type="scientific">Streptomyces rapamycinicus (strain ATCC 29253 / DSM 41530 / NRRL 5491 / AYB-994)</name>
    <name type="common">Streptomyces hygroscopicus (strain ATCC 29253)</name>
    <dbReference type="NCBI Taxonomy" id="1343740"/>
    <lineage>
        <taxon>Bacteria</taxon>
        <taxon>Bacillati</taxon>
        <taxon>Actinomycetota</taxon>
        <taxon>Actinomycetes</taxon>
        <taxon>Kitasatosporales</taxon>
        <taxon>Streptomycetaceae</taxon>
        <taxon>Streptomyces</taxon>
        <taxon>Streptomyces violaceusniger group</taxon>
    </lineage>
</organism>
<dbReference type="eggNOG" id="COG3173">
    <property type="taxonomic scope" value="Bacteria"/>
</dbReference>
<comment type="caution">
    <text evidence="1">The sequence shown here is derived from an EMBL/GenBank/DDBJ whole genome shotgun (WGS) entry which is preliminary data.</text>
</comment>